<dbReference type="GO" id="GO:0016020">
    <property type="term" value="C:membrane"/>
    <property type="evidence" value="ECO:0007669"/>
    <property type="project" value="UniProtKB-SubCell"/>
</dbReference>
<comment type="subcellular location">
    <subcellularLocation>
        <location evidence="1">Membrane</location>
        <topology evidence="1">Multi-pass membrane protein</topology>
    </subcellularLocation>
</comment>
<evidence type="ECO:0000256" key="5">
    <source>
        <dbReference type="ARBA" id="ARBA00023136"/>
    </source>
</evidence>
<feature type="transmembrane region" description="Helical" evidence="7">
    <location>
        <begin position="313"/>
        <end position="332"/>
    </location>
</feature>
<comment type="caution">
    <text evidence="8">The sequence shown here is derived from an EMBL/GenBank/DDBJ whole genome shotgun (WGS) entry which is preliminary data.</text>
</comment>
<dbReference type="EMBL" id="JANBPK010001189">
    <property type="protein sequence ID" value="KAJ2925389.1"/>
    <property type="molecule type" value="Genomic_DNA"/>
</dbReference>
<feature type="transmembrane region" description="Helical" evidence="7">
    <location>
        <begin position="149"/>
        <end position="168"/>
    </location>
</feature>
<evidence type="ECO:0008006" key="10">
    <source>
        <dbReference type="Google" id="ProtNLM"/>
    </source>
</evidence>
<feature type="transmembrane region" description="Helical" evidence="7">
    <location>
        <begin position="344"/>
        <end position="366"/>
    </location>
</feature>
<feature type="transmembrane region" description="Helical" evidence="7">
    <location>
        <begin position="253"/>
        <end position="272"/>
    </location>
</feature>
<evidence type="ECO:0000256" key="7">
    <source>
        <dbReference type="SAM" id="Phobius"/>
    </source>
</evidence>
<keyword evidence="9" id="KW-1185">Reference proteome</keyword>
<accession>A0A9W8ME82</accession>
<evidence type="ECO:0000313" key="9">
    <source>
        <dbReference type="Proteomes" id="UP001140091"/>
    </source>
</evidence>
<feature type="transmembrane region" description="Helical" evidence="7">
    <location>
        <begin position="119"/>
        <end position="137"/>
    </location>
</feature>
<dbReference type="AlphaFoldDB" id="A0A9W8ME82"/>
<dbReference type="InterPro" id="IPR036259">
    <property type="entry name" value="MFS_trans_sf"/>
</dbReference>
<keyword evidence="4 7" id="KW-1133">Transmembrane helix</keyword>
<feature type="transmembrane region" description="Helical" evidence="7">
    <location>
        <begin position="278"/>
        <end position="301"/>
    </location>
</feature>
<dbReference type="SUPFAM" id="SSF103473">
    <property type="entry name" value="MFS general substrate transporter"/>
    <property type="match status" value="2"/>
</dbReference>
<organism evidence="8 9">
    <name type="scientific">Candolleomyces eurysporus</name>
    <dbReference type="NCBI Taxonomy" id="2828524"/>
    <lineage>
        <taxon>Eukaryota</taxon>
        <taxon>Fungi</taxon>
        <taxon>Dikarya</taxon>
        <taxon>Basidiomycota</taxon>
        <taxon>Agaricomycotina</taxon>
        <taxon>Agaricomycetes</taxon>
        <taxon>Agaricomycetidae</taxon>
        <taxon>Agaricales</taxon>
        <taxon>Agaricineae</taxon>
        <taxon>Psathyrellaceae</taxon>
        <taxon>Candolleomyces</taxon>
    </lineage>
</organism>
<evidence type="ECO:0000256" key="6">
    <source>
        <dbReference type="SAM" id="MobiDB-lite"/>
    </source>
</evidence>
<dbReference type="GO" id="GO:0022857">
    <property type="term" value="F:transmembrane transporter activity"/>
    <property type="evidence" value="ECO:0007669"/>
    <property type="project" value="InterPro"/>
</dbReference>
<proteinExistence type="predicted"/>
<feature type="transmembrane region" description="Helical" evidence="7">
    <location>
        <begin position="180"/>
        <end position="201"/>
    </location>
</feature>
<name>A0A9W8ME82_9AGAR</name>
<keyword evidence="2" id="KW-0813">Transport</keyword>
<dbReference type="Proteomes" id="UP001140091">
    <property type="component" value="Unassembled WGS sequence"/>
</dbReference>
<feature type="region of interest" description="Disordered" evidence="6">
    <location>
        <begin position="1"/>
        <end position="33"/>
    </location>
</feature>
<keyword evidence="5 7" id="KW-0472">Membrane</keyword>
<protein>
    <recommendedName>
        <fullName evidence="10">Major facilitator superfamily (MFS) profile domain-containing protein</fullName>
    </recommendedName>
</protein>
<dbReference type="PANTHER" id="PTHR43791:SF36">
    <property type="entry name" value="TRANSPORTER, PUTATIVE (AFU_ORTHOLOGUE AFUA_6G08340)-RELATED"/>
    <property type="match status" value="1"/>
</dbReference>
<sequence>MTKDAELTNYGSEKLDSEPVDESDDQQKFPLTEEELEEERKLVRKLDLRILPIACLLYLFAYLDRSNLGNARLQGLPEDVLGGDPTGRLFDWVVSVFYFSYITCQIPATITSKLFQPRIWMACAAIGWGVTSTLMSTTFNFEGLVVCRLLIGVFEAGFGPAIPLYFSLFYTKAEMGLRMAYWFGFAAVAGAFGGLIAFGIQHAETSLRHWKLLFIVEVANAAAQLLTVPPYAVAAIVLISFSKASDARQSRGIFMATACSISGIGYLILLLAKHNTHVRYFATFCITSGTYTTIGITIAWFTHNLGSETKKATGIPTFMAIGQCGSILGSHIFPKPEGPEYRRGFAICCSLAFLAALCSIILSISYRMENARRDKLYGKVVPNAPVDTRELADKAPNFRYVP</sequence>
<evidence type="ECO:0000313" key="8">
    <source>
        <dbReference type="EMBL" id="KAJ2925389.1"/>
    </source>
</evidence>
<dbReference type="Gene3D" id="1.20.1250.20">
    <property type="entry name" value="MFS general substrate transporter like domains"/>
    <property type="match status" value="1"/>
</dbReference>
<dbReference type="InterPro" id="IPR011701">
    <property type="entry name" value="MFS"/>
</dbReference>
<feature type="non-terminal residue" evidence="8">
    <location>
        <position position="1"/>
    </location>
</feature>
<evidence type="ECO:0000256" key="1">
    <source>
        <dbReference type="ARBA" id="ARBA00004141"/>
    </source>
</evidence>
<feature type="transmembrane region" description="Helical" evidence="7">
    <location>
        <begin position="221"/>
        <end position="241"/>
    </location>
</feature>
<dbReference type="PANTHER" id="PTHR43791">
    <property type="entry name" value="PERMEASE-RELATED"/>
    <property type="match status" value="1"/>
</dbReference>
<evidence type="ECO:0000256" key="4">
    <source>
        <dbReference type="ARBA" id="ARBA00022989"/>
    </source>
</evidence>
<evidence type="ECO:0000256" key="2">
    <source>
        <dbReference type="ARBA" id="ARBA00022448"/>
    </source>
</evidence>
<dbReference type="Pfam" id="PF07690">
    <property type="entry name" value="MFS_1"/>
    <property type="match status" value="1"/>
</dbReference>
<gene>
    <name evidence="8" type="ORF">H1R20_g11710</name>
</gene>
<evidence type="ECO:0000256" key="3">
    <source>
        <dbReference type="ARBA" id="ARBA00022692"/>
    </source>
</evidence>
<dbReference type="OrthoDB" id="2985014at2759"/>
<reference evidence="8" key="1">
    <citation type="submission" date="2022-06" db="EMBL/GenBank/DDBJ databases">
        <title>Genome Sequence of Candolleomyces eurysporus.</title>
        <authorList>
            <person name="Buettner E."/>
        </authorList>
    </citation>
    <scope>NUCLEOTIDE SEQUENCE</scope>
    <source>
        <strain evidence="8">VTCC 930004</strain>
    </source>
</reference>
<keyword evidence="3 7" id="KW-0812">Transmembrane</keyword>